<protein>
    <recommendedName>
        <fullName evidence="1">VOC domain-containing protein</fullName>
    </recommendedName>
</protein>
<dbReference type="InterPro" id="IPR029068">
    <property type="entry name" value="Glyas_Bleomycin-R_OHBP_Dase"/>
</dbReference>
<dbReference type="InterPro" id="IPR041581">
    <property type="entry name" value="Glyoxalase_6"/>
</dbReference>
<dbReference type="RefSeq" id="WP_133802240.1">
    <property type="nucleotide sequence ID" value="NZ_SNWQ01000011.1"/>
</dbReference>
<evidence type="ECO:0000313" key="3">
    <source>
        <dbReference type="Proteomes" id="UP000295388"/>
    </source>
</evidence>
<reference evidence="2 3" key="1">
    <citation type="submission" date="2019-03" db="EMBL/GenBank/DDBJ databases">
        <title>Genomic Encyclopedia of Type Strains, Phase III (KMG-III): the genomes of soil and plant-associated and newly described type strains.</title>
        <authorList>
            <person name="Whitman W."/>
        </authorList>
    </citation>
    <scope>NUCLEOTIDE SEQUENCE [LARGE SCALE GENOMIC DNA]</scope>
    <source>
        <strain evidence="2 3">VKM Ac-2527</strain>
    </source>
</reference>
<dbReference type="Pfam" id="PF18029">
    <property type="entry name" value="Glyoxalase_6"/>
    <property type="match status" value="1"/>
</dbReference>
<dbReference type="PANTHER" id="PTHR35908:SF1">
    <property type="entry name" value="CONSERVED PROTEIN"/>
    <property type="match status" value="1"/>
</dbReference>
<dbReference type="InterPro" id="IPR037523">
    <property type="entry name" value="VOC_core"/>
</dbReference>
<proteinExistence type="predicted"/>
<dbReference type="Proteomes" id="UP000295388">
    <property type="component" value="Unassembled WGS sequence"/>
</dbReference>
<dbReference type="OrthoDB" id="5524593at2"/>
<feature type="domain" description="VOC" evidence="1">
    <location>
        <begin position="13"/>
        <end position="122"/>
    </location>
</feature>
<evidence type="ECO:0000259" key="1">
    <source>
        <dbReference type="PROSITE" id="PS51819"/>
    </source>
</evidence>
<dbReference type="EMBL" id="SNWQ01000011">
    <property type="protein sequence ID" value="TDO46369.1"/>
    <property type="molecule type" value="Genomic_DNA"/>
</dbReference>
<dbReference type="SUPFAM" id="SSF54593">
    <property type="entry name" value="Glyoxalase/Bleomycin resistance protein/Dihydroxybiphenyl dioxygenase"/>
    <property type="match status" value="1"/>
</dbReference>
<accession>A0A4R6K9G8</accession>
<gene>
    <name evidence="2" type="ORF">EV643_111222</name>
</gene>
<name>A0A4R6K9G8_9ACTN</name>
<keyword evidence="3" id="KW-1185">Reference proteome</keyword>
<comment type="caution">
    <text evidence="2">The sequence shown here is derived from an EMBL/GenBank/DDBJ whole genome shotgun (WGS) entry which is preliminary data.</text>
</comment>
<organism evidence="2 3">
    <name type="scientific">Kribbella caucasensis</name>
    <dbReference type="NCBI Taxonomy" id="2512215"/>
    <lineage>
        <taxon>Bacteria</taxon>
        <taxon>Bacillati</taxon>
        <taxon>Actinomycetota</taxon>
        <taxon>Actinomycetes</taxon>
        <taxon>Propionibacteriales</taxon>
        <taxon>Kribbellaceae</taxon>
        <taxon>Kribbella</taxon>
    </lineage>
</organism>
<dbReference type="PANTHER" id="PTHR35908">
    <property type="entry name" value="HYPOTHETICAL FUSION PROTEIN"/>
    <property type="match status" value="1"/>
</dbReference>
<evidence type="ECO:0000313" key="2">
    <source>
        <dbReference type="EMBL" id="TDO46369.1"/>
    </source>
</evidence>
<dbReference type="PROSITE" id="PS51819">
    <property type="entry name" value="VOC"/>
    <property type="match status" value="1"/>
</dbReference>
<sequence length="122" mass="13926">MDEERPRNWLVPELEAVVIDTAGPLRLGRFWERLIGGKLIQTEDGGANLEDGPIRIYFAYVTDHKHGKNRVHLDLRIPREVREQAIERALALGATVAHDVYAGGNWQVLRDPDGNEFCLIWQ</sequence>
<dbReference type="Gene3D" id="3.10.180.10">
    <property type="entry name" value="2,3-Dihydroxybiphenyl 1,2-Dioxygenase, domain 1"/>
    <property type="match status" value="1"/>
</dbReference>
<dbReference type="AlphaFoldDB" id="A0A4R6K9G8"/>